<dbReference type="SUPFAM" id="SSF81606">
    <property type="entry name" value="PP2C-like"/>
    <property type="match status" value="1"/>
</dbReference>
<dbReference type="OrthoDB" id="118142at2"/>
<keyword evidence="2" id="KW-0597">Phosphoprotein</keyword>
<dbReference type="Pfam" id="PF13185">
    <property type="entry name" value="GAF_2"/>
    <property type="match status" value="1"/>
</dbReference>
<organism evidence="18 19">
    <name type="scientific">Streptantibioticus cattleyicolor (strain ATCC 35852 / DSM 46488 / JCM 4925 / NBRC 14057 / NRRL 8057)</name>
    <name type="common">Streptomyces cattleya</name>
    <dbReference type="NCBI Taxonomy" id="1003195"/>
    <lineage>
        <taxon>Bacteria</taxon>
        <taxon>Bacillati</taxon>
        <taxon>Actinomycetota</taxon>
        <taxon>Actinomycetes</taxon>
        <taxon>Kitasatosporales</taxon>
        <taxon>Streptomycetaceae</taxon>
        <taxon>Streptantibioticus</taxon>
    </lineage>
</organism>
<name>F8JMY1_STREN</name>
<keyword evidence="11" id="KW-0464">Manganese</keyword>
<evidence type="ECO:0000256" key="12">
    <source>
        <dbReference type="ARBA" id="ARBA00047761"/>
    </source>
</evidence>
<dbReference type="KEGG" id="sct:SCAT_p1317"/>
<keyword evidence="18" id="KW-0614">Plasmid</keyword>
<gene>
    <name evidence="18" type="ordered locus">SCATT_p04070</name>
</gene>
<dbReference type="SUPFAM" id="SSF55785">
    <property type="entry name" value="PYP-like sensor domain (PAS domain)"/>
    <property type="match status" value="1"/>
</dbReference>
<dbReference type="SMART" id="SM00331">
    <property type="entry name" value="PP2C_SIG"/>
    <property type="match status" value="1"/>
</dbReference>
<evidence type="ECO:0000256" key="6">
    <source>
        <dbReference type="ARBA" id="ARBA00022777"/>
    </source>
</evidence>
<dbReference type="GO" id="GO:0004722">
    <property type="term" value="F:protein serine/threonine phosphatase activity"/>
    <property type="evidence" value="ECO:0007669"/>
    <property type="project" value="UniProtKB-EC"/>
</dbReference>
<keyword evidence="6" id="KW-0418">Kinase</keyword>
<evidence type="ECO:0000256" key="5">
    <source>
        <dbReference type="ARBA" id="ARBA00022741"/>
    </source>
</evidence>
<evidence type="ECO:0000256" key="13">
    <source>
        <dbReference type="ARBA" id="ARBA00056274"/>
    </source>
</evidence>
<evidence type="ECO:0000256" key="3">
    <source>
        <dbReference type="ARBA" id="ARBA00022679"/>
    </source>
</evidence>
<dbReference type="CDD" id="cd00130">
    <property type="entry name" value="PAS"/>
    <property type="match status" value="1"/>
</dbReference>
<dbReference type="Gene3D" id="3.30.450.20">
    <property type="entry name" value="PAS domain"/>
    <property type="match status" value="1"/>
</dbReference>
<protein>
    <recommendedName>
        <fullName evidence="1">protein-serine/threonine phosphatase</fullName>
        <ecNumber evidence="1">3.1.3.16</ecNumber>
    </recommendedName>
    <alternativeName>
        <fullName evidence="15">Protein-serine/threonine phosphatase</fullName>
    </alternativeName>
    <alternativeName>
        <fullName evidence="14">Serine/threonine-protein kinase</fullName>
    </alternativeName>
</protein>
<evidence type="ECO:0000256" key="11">
    <source>
        <dbReference type="ARBA" id="ARBA00023211"/>
    </source>
</evidence>
<sequence>MTGDPGQSDDAALDEALAATVRRTGAWAGGVYVLSPDEPTLELVVMSGLPEAASTPWWRVPVSGSGPVSESVREDRLVWVGSQEDMVRRYPRTAAAMPYRLALAATPIRDAQRCRGTLLLLWPATHPPTLTRRERGRVTSSARRLGQVLDESVRPPAPSPSGRPRVITVHPSGTGADRSGLAAADLLERLPLGAIALDLEGRVTFVNAAAAGLLGSSPGQLLGTQPWHSLPWLDDPVYEEHYRTAVLSREPVGYHVLRPPDRWLDFRLYPDDSGISALITPHGEPVGPPDPAARQAHPHPHSAAMSPAGPGRIHQLMHLAAALTETVGVRDVVDLVADQIVPAFGAQGMVVSIADAGRLRIAGYLDYPSHLIERLDGLPLGTGVTPVGEVMATGVPAFFGSREELARDHPRAVSLSDKQAWAFLPLTVSGRSVGCCVLSYRAPHRFTADERAVLTPLAALVAQALDRARLYDAKHDLAHGLQQALLPRALPDVTALEVAARYLPATHGMDIGGDFYDLIRLGDTTAAAIIGDVQGHNVTAAAVMGQVRTAVHAHATAGESPDQVLACTNRVLADFRTDLFVSCLYAHLDLAGRRVSLASAGHPAPLLRSPGPPPHTRVLDVEPGLPLGIGIDTPYPVTTASLPPGAVLALYTDGLVETRGRDLTETTEAVARHLTDTGDRPLDQLIDGLIRHTWPTGQHTDDIAVLLLRTRTA</sequence>
<dbReference type="InterPro" id="IPR036457">
    <property type="entry name" value="PPM-type-like_dom_sf"/>
</dbReference>
<evidence type="ECO:0000256" key="1">
    <source>
        <dbReference type="ARBA" id="ARBA00013081"/>
    </source>
</evidence>
<evidence type="ECO:0000256" key="14">
    <source>
        <dbReference type="ARBA" id="ARBA00075117"/>
    </source>
</evidence>
<evidence type="ECO:0000313" key="18">
    <source>
        <dbReference type="EMBL" id="AEW98600.1"/>
    </source>
</evidence>
<dbReference type="SMART" id="SM00065">
    <property type="entry name" value="GAF"/>
    <property type="match status" value="1"/>
</dbReference>
<dbReference type="InterPro" id="IPR035965">
    <property type="entry name" value="PAS-like_dom_sf"/>
</dbReference>
<dbReference type="Gene3D" id="3.30.450.40">
    <property type="match status" value="2"/>
</dbReference>
<accession>F8JMY1</accession>
<dbReference type="EC" id="3.1.3.16" evidence="1"/>
<dbReference type="SUPFAM" id="SSF55781">
    <property type="entry name" value="GAF domain-like"/>
    <property type="match status" value="2"/>
</dbReference>
<dbReference type="InterPro" id="IPR013656">
    <property type="entry name" value="PAS_4"/>
</dbReference>
<keyword evidence="3" id="KW-0808">Transferase</keyword>
<feature type="region of interest" description="Disordered" evidence="16">
    <location>
        <begin position="283"/>
        <end position="306"/>
    </location>
</feature>
<dbReference type="InterPro" id="IPR052016">
    <property type="entry name" value="Bact_Sigma-Reg"/>
</dbReference>
<evidence type="ECO:0000256" key="15">
    <source>
        <dbReference type="ARBA" id="ARBA00081350"/>
    </source>
</evidence>
<evidence type="ECO:0000256" key="9">
    <source>
        <dbReference type="ARBA" id="ARBA00022842"/>
    </source>
</evidence>
<dbReference type="PANTHER" id="PTHR43156:SF2">
    <property type="entry name" value="STAGE II SPORULATION PROTEIN E"/>
    <property type="match status" value="1"/>
</dbReference>
<evidence type="ECO:0000256" key="4">
    <source>
        <dbReference type="ARBA" id="ARBA00022723"/>
    </source>
</evidence>
<feature type="domain" description="PAS" evidence="17">
    <location>
        <begin position="186"/>
        <end position="223"/>
    </location>
</feature>
<dbReference type="PANTHER" id="PTHR43156">
    <property type="entry name" value="STAGE II SPORULATION PROTEIN E-RELATED"/>
    <property type="match status" value="1"/>
</dbReference>
<evidence type="ECO:0000256" key="8">
    <source>
        <dbReference type="ARBA" id="ARBA00022840"/>
    </source>
</evidence>
<dbReference type="InterPro" id="IPR029016">
    <property type="entry name" value="GAF-like_dom_sf"/>
</dbReference>
<dbReference type="Pfam" id="PF08448">
    <property type="entry name" value="PAS_4"/>
    <property type="match status" value="1"/>
</dbReference>
<dbReference type="GO" id="GO:0016301">
    <property type="term" value="F:kinase activity"/>
    <property type="evidence" value="ECO:0007669"/>
    <property type="project" value="UniProtKB-KW"/>
</dbReference>
<dbReference type="GO" id="GO:0046872">
    <property type="term" value="F:metal ion binding"/>
    <property type="evidence" value="ECO:0007669"/>
    <property type="project" value="UniProtKB-KW"/>
</dbReference>
<proteinExistence type="predicted"/>
<dbReference type="Proteomes" id="UP000007842">
    <property type="component" value="Plasmid pSCATT"/>
</dbReference>
<dbReference type="SMART" id="SM00091">
    <property type="entry name" value="PAS"/>
    <property type="match status" value="1"/>
</dbReference>
<comment type="catalytic activity">
    <reaction evidence="12">
        <text>O-phospho-L-seryl-[protein] + H2O = L-seryl-[protein] + phosphate</text>
        <dbReference type="Rhea" id="RHEA:20629"/>
        <dbReference type="Rhea" id="RHEA-COMP:9863"/>
        <dbReference type="Rhea" id="RHEA-COMP:11604"/>
        <dbReference type="ChEBI" id="CHEBI:15377"/>
        <dbReference type="ChEBI" id="CHEBI:29999"/>
        <dbReference type="ChEBI" id="CHEBI:43474"/>
        <dbReference type="ChEBI" id="CHEBI:83421"/>
        <dbReference type="EC" id="3.1.3.16"/>
    </reaction>
</comment>
<dbReference type="HOGENOM" id="CLU_000445_43_2_11"/>
<evidence type="ECO:0000256" key="10">
    <source>
        <dbReference type="ARBA" id="ARBA00022912"/>
    </source>
</evidence>
<dbReference type="FunFam" id="3.60.40.10:FF:000005">
    <property type="entry name" value="Serine/threonine protein phosphatase"/>
    <property type="match status" value="1"/>
</dbReference>
<evidence type="ECO:0000313" key="19">
    <source>
        <dbReference type="Proteomes" id="UP000007842"/>
    </source>
</evidence>
<dbReference type="InterPro" id="IPR001932">
    <property type="entry name" value="PPM-type_phosphatase-like_dom"/>
</dbReference>
<keyword evidence="8" id="KW-0067">ATP-binding</keyword>
<keyword evidence="7" id="KW-0378">Hydrolase</keyword>
<keyword evidence="10" id="KW-0904">Protein phosphatase</keyword>
<dbReference type="AlphaFoldDB" id="F8JMY1"/>
<dbReference type="RefSeq" id="WP_014151764.1">
    <property type="nucleotide sequence ID" value="NC_016113.1"/>
</dbReference>
<dbReference type="Pfam" id="PF07228">
    <property type="entry name" value="SpoIIE"/>
    <property type="match status" value="1"/>
</dbReference>
<evidence type="ECO:0000256" key="16">
    <source>
        <dbReference type="SAM" id="MobiDB-lite"/>
    </source>
</evidence>
<dbReference type="InterPro" id="IPR003018">
    <property type="entry name" value="GAF"/>
</dbReference>
<keyword evidence="19" id="KW-1185">Reference proteome</keyword>
<dbReference type="KEGG" id="scy:SCATT_p04070"/>
<reference evidence="19" key="1">
    <citation type="submission" date="2011-12" db="EMBL/GenBank/DDBJ databases">
        <title>Complete genome sequence of Streptomyces cattleya strain DSM 46488.</title>
        <authorList>
            <person name="Ou H.-Y."/>
            <person name="Li P."/>
            <person name="Zhao C."/>
            <person name="O'Hagan D."/>
            <person name="Deng Z."/>
        </authorList>
    </citation>
    <scope>NUCLEOTIDE SEQUENCE [LARGE SCALE GENOMIC DNA]</scope>
    <source>
        <strain evidence="19">ATCC 35852 / DSM 46488 / JCM 4925 / NBRC 14057 / NRRL 8057</strain>
        <plasmid evidence="19">Plasmid pSCATT</plasmid>
    </source>
</reference>
<evidence type="ECO:0000256" key="7">
    <source>
        <dbReference type="ARBA" id="ARBA00022801"/>
    </source>
</evidence>
<keyword evidence="5" id="KW-0547">Nucleotide-binding</keyword>
<keyword evidence="9" id="KW-0460">Magnesium</keyword>
<accession>G8XFW1</accession>
<dbReference type="Gene3D" id="3.60.40.10">
    <property type="entry name" value="PPM-type phosphatase domain"/>
    <property type="match status" value="1"/>
</dbReference>
<keyword evidence="4" id="KW-0479">Metal-binding</keyword>
<geneLocation type="plasmid" evidence="18 19">
    <name>pSCATT</name>
</geneLocation>
<evidence type="ECO:0000256" key="2">
    <source>
        <dbReference type="ARBA" id="ARBA00022553"/>
    </source>
</evidence>
<comment type="function">
    <text evidence="13">Primarily acts as an independent SigF regulator that is sensitive to the osmosensory signal, mediating the cross talk of PknD with the SigF regulon. Possesses both phosphatase and kinase activities. The kinase domain functions as a classic anti-sigma factor-like kinase to phosphorylate the anti-anti-sigma factor domain at the canonical regulatory site, and the phosphatase domain antagonizes this activity.</text>
</comment>
<evidence type="ECO:0000259" key="17">
    <source>
        <dbReference type="PROSITE" id="PS50112"/>
    </source>
</evidence>
<dbReference type="InterPro" id="IPR000014">
    <property type="entry name" value="PAS"/>
</dbReference>
<dbReference type="GO" id="GO:0005524">
    <property type="term" value="F:ATP binding"/>
    <property type="evidence" value="ECO:0007669"/>
    <property type="project" value="UniProtKB-KW"/>
</dbReference>
<dbReference type="PATRIC" id="fig|1003195.11.peg.1276"/>
<dbReference type="EMBL" id="CP003229">
    <property type="protein sequence ID" value="AEW98600.1"/>
    <property type="molecule type" value="Genomic_DNA"/>
</dbReference>
<dbReference type="PROSITE" id="PS50112">
    <property type="entry name" value="PAS"/>
    <property type="match status" value="1"/>
</dbReference>